<feature type="region of interest" description="Disordered" evidence="1">
    <location>
        <begin position="87"/>
        <end position="121"/>
    </location>
</feature>
<protein>
    <submittedName>
        <fullName evidence="2">Uncharacterized protein</fullName>
    </submittedName>
</protein>
<evidence type="ECO:0000256" key="1">
    <source>
        <dbReference type="SAM" id="MobiDB-lite"/>
    </source>
</evidence>
<keyword evidence="3" id="KW-1185">Reference proteome</keyword>
<organism evidence="2 3">
    <name type="scientific">Pyrus ussuriensis x Pyrus communis</name>
    <dbReference type="NCBI Taxonomy" id="2448454"/>
    <lineage>
        <taxon>Eukaryota</taxon>
        <taxon>Viridiplantae</taxon>
        <taxon>Streptophyta</taxon>
        <taxon>Embryophyta</taxon>
        <taxon>Tracheophyta</taxon>
        <taxon>Spermatophyta</taxon>
        <taxon>Magnoliopsida</taxon>
        <taxon>eudicotyledons</taxon>
        <taxon>Gunneridae</taxon>
        <taxon>Pentapetalae</taxon>
        <taxon>rosids</taxon>
        <taxon>fabids</taxon>
        <taxon>Rosales</taxon>
        <taxon>Rosaceae</taxon>
        <taxon>Amygdaloideae</taxon>
        <taxon>Maleae</taxon>
        <taxon>Pyrus</taxon>
    </lineage>
</organism>
<proteinExistence type="predicted"/>
<reference evidence="2 3" key="3">
    <citation type="submission" date="2019-11" db="EMBL/GenBank/DDBJ databases">
        <title>A de novo genome assembly of a pear dwarfing rootstock.</title>
        <authorList>
            <person name="Wang F."/>
            <person name="Wang J."/>
            <person name="Li S."/>
            <person name="Zhang Y."/>
            <person name="Fang M."/>
            <person name="Ma L."/>
            <person name="Zhao Y."/>
            <person name="Jiang S."/>
        </authorList>
    </citation>
    <scope>NUCLEOTIDE SEQUENCE [LARGE SCALE GENOMIC DNA]</scope>
    <source>
        <strain evidence="2">S2</strain>
        <tissue evidence="2">Leaf</tissue>
    </source>
</reference>
<reference evidence="3" key="2">
    <citation type="submission" date="2019-10" db="EMBL/GenBank/DDBJ databases">
        <title>A de novo genome assembly of a pear dwarfing rootstock.</title>
        <authorList>
            <person name="Wang F."/>
            <person name="Wang J."/>
            <person name="Li S."/>
            <person name="Zhang Y."/>
            <person name="Fang M."/>
            <person name="Ma L."/>
            <person name="Zhao Y."/>
            <person name="Jiang S."/>
        </authorList>
    </citation>
    <scope>NUCLEOTIDE SEQUENCE [LARGE SCALE GENOMIC DNA]</scope>
</reference>
<dbReference type="AlphaFoldDB" id="A0A5N5HGX6"/>
<gene>
    <name evidence="2" type="ORF">D8674_020877</name>
</gene>
<dbReference type="Proteomes" id="UP000327157">
    <property type="component" value="Chromosome 2"/>
</dbReference>
<name>A0A5N5HGX6_9ROSA</name>
<dbReference type="EMBL" id="SMOL01000157">
    <property type="protein sequence ID" value="KAB2627259.1"/>
    <property type="molecule type" value="Genomic_DNA"/>
</dbReference>
<sequence length="121" mass="13833">MKLKAMMQKDGGSGRPRRSKSPRCSDKPTGFTQHWGKEIFQLLFYKAEGLYRRRCAIDSGRKQLCARWASGQRLRPTLQGDRFSYIPRARTPVSPGSTVARRQGPTKPLKRIHTSRRLSTS</sequence>
<feature type="region of interest" description="Disordered" evidence="1">
    <location>
        <begin position="1"/>
        <end position="31"/>
    </location>
</feature>
<feature type="compositionally biased region" description="Basic residues" evidence="1">
    <location>
        <begin position="108"/>
        <end position="121"/>
    </location>
</feature>
<evidence type="ECO:0000313" key="2">
    <source>
        <dbReference type="EMBL" id="KAB2627259.1"/>
    </source>
</evidence>
<comment type="caution">
    <text evidence="2">The sequence shown here is derived from an EMBL/GenBank/DDBJ whole genome shotgun (WGS) entry which is preliminary data.</text>
</comment>
<reference evidence="2 3" key="1">
    <citation type="submission" date="2019-09" db="EMBL/GenBank/DDBJ databases">
        <authorList>
            <person name="Ou C."/>
        </authorList>
    </citation>
    <scope>NUCLEOTIDE SEQUENCE [LARGE SCALE GENOMIC DNA]</scope>
    <source>
        <strain evidence="2">S2</strain>
        <tissue evidence="2">Leaf</tissue>
    </source>
</reference>
<accession>A0A5N5HGX6</accession>
<evidence type="ECO:0000313" key="3">
    <source>
        <dbReference type="Proteomes" id="UP000327157"/>
    </source>
</evidence>